<dbReference type="InterPro" id="IPR006977">
    <property type="entry name" value="Yip1_dom"/>
</dbReference>
<evidence type="ECO:0000256" key="1">
    <source>
        <dbReference type="ARBA" id="ARBA00004141"/>
    </source>
</evidence>
<dbReference type="Pfam" id="PF04893">
    <property type="entry name" value="Yip1"/>
    <property type="match status" value="1"/>
</dbReference>
<comment type="caution">
    <text evidence="7">The sequence shown here is derived from an EMBL/GenBank/DDBJ whole genome shotgun (WGS) entry which is preliminary data.</text>
</comment>
<comment type="subcellular location">
    <subcellularLocation>
        <location evidence="1">Membrane</location>
        <topology evidence="1">Multi-pass membrane protein</topology>
    </subcellularLocation>
</comment>
<keyword evidence="8" id="KW-1185">Reference proteome</keyword>
<keyword evidence="3 5" id="KW-1133">Transmembrane helix</keyword>
<name>A0ABW1XMU3_9ALTE</name>
<feature type="transmembrane region" description="Helical" evidence="5">
    <location>
        <begin position="90"/>
        <end position="111"/>
    </location>
</feature>
<dbReference type="Proteomes" id="UP001596364">
    <property type="component" value="Unassembled WGS sequence"/>
</dbReference>
<evidence type="ECO:0000313" key="8">
    <source>
        <dbReference type="Proteomes" id="UP001596364"/>
    </source>
</evidence>
<feature type="transmembrane region" description="Helical" evidence="5">
    <location>
        <begin position="158"/>
        <end position="176"/>
    </location>
</feature>
<reference evidence="8" key="1">
    <citation type="journal article" date="2019" name="Int. J. Syst. Evol. Microbiol.">
        <title>The Global Catalogue of Microorganisms (GCM) 10K type strain sequencing project: providing services to taxonomists for standard genome sequencing and annotation.</title>
        <authorList>
            <consortium name="The Broad Institute Genomics Platform"/>
            <consortium name="The Broad Institute Genome Sequencing Center for Infectious Disease"/>
            <person name="Wu L."/>
            <person name="Ma J."/>
        </authorList>
    </citation>
    <scope>NUCLEOTIDE SEQUENCE [LARGE SCALE GENOMIC DNA]</scope>
    <source>
        <strain evidence="8">CGMCC 1.16031</strain>
    </source>
</reference>
<keyword evidence="2 5" id="KW-0812">Transmembrane</keyword>
<sequence length="234" mass="25585">MTTVTNPLQACTEIFFKPNGVFATLKTTHNWSWVPFFLVIVLAALPAYLYWGFVDFEWIKGQIVASVESDMSPAQIQGMKDSMSAKTYQLGSAIGGPIMIIIINAVIALYLSLATKIDQDNVQGYTDWYGFTWWTAMPMILGGLVAMAIIVTADNHQLAPGALSPTSLAFVAGIGFTDNWFGWANGIKLEVLWSIYLTAAGISQWTNIKGGKAWLIAAAPTVLIYGIWAAFKMI</sequence>
<accession>A0ABW1XMU3</accession>
<evidence type="ECO:0000256" key="5">
    <source>
        <dbReference type="SAM" id="Phobius"/>
    </source>
</evidence>
<evidence type="ECO:0000256" key="4">
    <source>
        <dbReference type="ARBA" id="ARBA00023136"/>
    </source>
</evidence>
<evidence type="ECO:0000259" key="6">
    <source>
        <dbReference type="Pfam" id="PF04893"/>
    </source>
</evidence>
<feature type="transmembrane region" description="Helical" evidence="5">
    <location>
        <begin position="31"/>
        <end position="51"/>
    </location>
</feature>
<protein>
    <submittedName>
        <fullName evidence="7">YIP1 family protein</fullName>
    </submittedName>
</protein>
<evidence type="ECO:0000313" key="7">
    <source>
        <dbReference type="EMBL" id="MFC6440598.1"/>
    </source>
</evidence>
<proteinExistence type="predicted"/>
<feature type="transmembrane region" description="Helical" evidence="5">
    <location>
        <begin position="131"/>
        <end position="151"/>
    </location>
</feature>
<feature type="domain" description="Yip1" evidence="6">
    <location>
        <begin position="13"/>
        <end position="230"/>
    </location>
</feature>
<evidence type="ECO:0000256" key="2">
    <source>
        <dbReference type="ARBA" id="ARBA00022692"/>
    </source>
</evidence>
<feature type="transmembrane region" description="Helical" evidence="5">
    <location>
        <begin position="213"/>
        <end position="231"/>
    </location>
</feature>
<organism evidence="7 8">
    <name type="scientific">Pseudobowmanella zhangzhouensis</name>
    <dbReference type="NCBI Taxonomy" id="1537679"/>
    <lineage>
        <taxon>Bacteria</taxon>
        <taxon>Pseudomonadati</taxon>
        <taxon>Pseudomonadota</taxon>
        <taxon>Gammaproteobacteria</taxon>
        <taxon>Alteromonadales</taxon>
        <taxon>Alteromonadaceae</taxon>
    </lineage>
</organism>
<evidence type="ECO:0000256" key="3">
    <source>
        <dbReference type="ARBA" id="ARBA00022989"/>
    </source>
</evidence>
<dbReference type="RefSeq" id="WP_131258400.1">
    <property type="nucleotide sequence ID" value="NZ_JBHSUS010000001.1"/>
</dbReference>
<dbReference type="EMBL" id="JBHSUS010000001">
    <property type="protein sequence ID" value="MFC6440598.1"/>
    <property type="molecule type" value="Genomic_DNA"/>
</dbReference>
<keyword evidence="4 5" id="KW-0472">Membrane</keyword>
<gene>
    <name evidence="7" type="ORF">ACFP85_10615</name>
</gene>